<feature type="transmembrane region" description="Helical" evidence="2">
    <location>
        <begin position="70"/>
        <end position="92"/>
    </location>
</feature>
<keyword evidence="2" id="KW-0472">Membrane</keyword>
<accession>K4RAX0</accession>
<reference evidence="3 4" key="1">
    <citation type="journal article" date="2012" name="J. Bacteriol.">
        <title>Genome sequence of the bacterium Streptomyces davawensis JCM 4913 and heterologous production of the unique antibiotic roseoflavin.</title>
        <authorList>
            <person name="Jankowitsch F."/>
            <person name="Schwarz J."/>
            <person name="Ruckert C."/>
            <person name="Gust B."/>
            <person name="Szczepanowski R."/>
            <person name="Blom J."/>
            <person name="Pelzer S."/>
            <person name="Kalinowski J."/>
            <person name="Mack M."/>
        </authorList>
    </citation>
    <scope>NUCLEOTIDE SEQUENCE [LARGE SCALE GENOMIC DNA]</scope>
    <source>
        <strain evidence="4">DSM 101723 / JCM 4913 / KCC S-0913 / 768</strain>
    </source>
</reference>
<evidence type="ECO:0000313" key="3">
    <source>
        <dbReference type="EMBL" id="CCK30377.1"/>
    </source>
</evidence>
<dbReference type="KEGG" id="sdv:BN159_5998"/>
<dbReference type="OrthoDB" id="4310037at2"/>
<organism evidence="3 4">
    <name type="scientific">Streptomyces davaonensis (strain DSM 101723 / JCM 4913 / KCC S-0913 / 768)</name>
    <dbReference type="NCBI Taxonomy" id="1214101"/>
    <lineage>
        <taxon>Bacteria</taxon>
        <taxon>Bacillati</taxon>
        <taxon>Actinomycetota</taxon>
        <taxon>Actinomycetes</taxon>
        <taxon>Kitasatosporales</taxon>
        <taxon>Streptomycetaceae</taxon>
        <taxon>Streptomyces</taxon>
    </lineage>
</organism>
<evidence type="ECO:0000256" key="1">
    <source>
        <dbReference type="SAM" id="Coils"/>
    </source>
</evidence>
<name>K4RAX0_STRDJ</name>
<keyword evidence="2" id="KW-0812">Transmembrane</keyword>
<evidence type="ECO:0000256" key="2">
    <source>
        <dbReference type="SAM" id="Phobius"/>
    </source>
</evidence>
<keyword evidence="4" id="KW-1185">Reference proteome</keyword>
<keyword evidence="2" id="KW-1133">Transmembrane helix</keyword>
<dbReference type="STRING" id="1214101.BN159_5998"/>
<dbReference type="Proteomes" id="UP000008043">
    <property type="component" value="Chromosome"/>
</dbReference>
<keyword evidence="1" id="KW-0175">Coiled coil</keyword>
<evidence type="ECO:0000313" key="4">
    <source>
        <dbReference type="Proteomes" id="UP000008043"/>
    </source>
</evidence>
<dbReference type="AlphaFoldDB" id="K4RAX0"/>
<gene>
    <name evidence="3" type="ORF">BN159_5998</name>
</gene>
<feature type="coiled-coil region" evidence="1">
    <location>
        <begin position="30"/>
        <end position="68"/>
    </location>
</feature>
<dbReference type="EMBL" id="HE971709">
    <property type="protein sequence ID" value="CCK30377.1"/>
    <property type="molecule type" value="Genomic_DNA"/>
</dbReference>
<proteinExistence type="predicted"/>
<dbReference type="HOGENOM" id="CLU_171149_0_0_11"/>
<protein>
    <submittedName>
        <fullName evidence="3">Uncharacterized protein</fullName>
    </submittedName>
</protein>
<dbReference type="RefSeq" id="WP_015660713.1">
    <property type="nucleotide sequence ID" value="NC_020504.1"/>
</dbReference>
<dbReference type="eggNOG" id="ENOG50348VZ">
    <property type="taxonomic scope" value="Bacteria"/>
</dbReference>
<dbReference type="PATRIC" id="fig|1214101.3.peg.6082"/>
<sequence>MTVPEASVAIELERLRGTVATGFAEVEGSLAVLVERSARTERDVAQLREDTEKDLDDLRAEVETLKKNRWPLPAVAALTGTGGLAVALWSALGR</sequence>